<dbReference type="FunFam" id="1.10.510.10:FF:000246">
    <property type="entry name" value="Putative Serine-threonine kinase SepH"/>
    <property type="match status" value="1"/>
</dbReference>
<evidence type="ECO:0000256" key="7">
    <source>
        <dbReference type="ARBA" id="ARBA00047899"/>
    </source>
</evidence>
<feature type="compositionally biased region" description="Basic and acidic residues" evidence="10">
    <location>
        <begin position="40"/>
        <end position="50"/>
    </location>
</feature>
<feature type="region of interest" description="Disordered" evidence="10">
    <location>
        <begin position="1382"/>
        <end position="1450"/>
    </location>
</feature>
<evidence type="ECO:0000256" key="5">
    <source>
        <dbReference type="ARBA" id="ARBA00022777"/>
    </source>
</evidence>
<feature type="compositionally biased region" description="Basic residues" evidence="10">
    <location>
        <begin position="1402"/>
        <end position="1411"/>
    </location>
</feature>
<feature type="compositionally biased region" description="Basic and acidic residues" evidence="10">
    <location>
        <begin position="1428"/>
        <end position="1443"/>
    </location>
</feature>
<evidence type="ECO:0000256" key="1">
    <source>
        <dbReference type="ARBA" id="ARBA00012513"/>
    </source>
</evidence>
<feature type="domain" description="Protein kinase" evidence="11">
    <location>
        <begin position="60"/>
        <end position="313"/>
    </location>
</feature>
<sequence length="1618" mass="175815">MAPPPIGGSGSDRPYHHGSGSSGGSKQQAVVAANKTPGTPRREQSYRLEKPVQDPGLKDYRLGDCIGKGAFGSVYKAFNWGTGEAVAVKQIKLVDVPKSELRMVEVEIDLLKNLNHPNIVKYIGFVKTAECLNIILEYCENGSLHSICKAYGKFPENLVGVYMAQVLQGLQYLHDQGVIHRDIKGANILTTKDGTVKLADFGVSTSQFMTGNDKEAQVVGTPYWMAPEIIQLSGATSASDIWSVGCTVIELLQGKPPYHNLAAMPALFAIVNDDHPPLPEGVSPAARDFLMACFQKDPNLRVTAKKLMKHPWIIGCRRSDAPVSKPPANFNQAVEEVKQWNKALKSSEHNSRVSFGSEHSNPPIASRPNLASNIRGPLSLVTKQRPTPDAFRSPEVPDDDNWDNDFASAISPTALHLPHIKGQDNFGGLLSSDRLKAFASIDSHQDSENWDDNFEGELLTIKGPKHWSDSFDPQEQTIRPLPKKSSDRLAEPKSGHRRQRSRESRESRTAGPSSSSSSSTNNPPRSPSKPLINNNKFELPPRPDLLYREHSADNDYSDLFADNESVFDRRLGNVVKDAPQLFHPSDLTSPLPRSAVLPPQHQQSPLVGPSIRRPNSSRPSAGSLLQPPEPPVRRTRSQVEITKFAEDEQDEDFSDIFGGGAGGTTLTNEPTEESDRGSEDGHGQLVLSKLSNNSWLGDDEDEDDPFAMMEEPGWMDEMDLAANIARDRHARMAERVEELVRNLRADAGEEVLGELAEDLLGYVWENGEEVKGLILGAHGLLPILEILEGCRVKSKGGMVLGLLRIVNAIILDDVELQENLCFVGGIPIVTKFAARQYSTEIRLEAAAFVRQMYQTSTLTLQMFVSAGGLNVLVEFLDEDYETSQDLVLIGVNGIWNVFELQGPTPKNDFCRIFSRSKILDPLAAILHKVLDEERGDELSELVEGRIVGIFYLFSQAEAYVKEVVAERQVLKTVLKDLRRMTPAHQITMLKFIKNMSQCSAVLDALHSADAIDFLIDVLSVSMKKGQKHFREISNQVLNTMFNLCRLSKERQEYAASNGIIPLLLKIMKTDRPPKEFVLPILCDMAHSGSKGRRYLWQNHGLEFYVTLLADQYWQVTALDAIHVWLQEETAKVESHLLDGSFMTAIVSCFNPTKANAFDPNLLEPLLKVLRLSPAVAASLAKAEMYAGIAQKLNHKKAVVRLNLLRLVRNIMDGCEASSLAMAGSSSSGRQLRALFDDIQMLADKDPAVLVRNLAGELVRSHFDSDLQHEALALSGLGLGSSAGGSMATAATGSGGPRSRSGPRRNTSYTPPGLHLSSSLPPHTPTGHRASQSSSSAGAYIEVAASTPKRTAVGLAQDREAALYRPRSREGAVVATSIPRRVSQDATAAGLPMSPSSSSAKSRLPRTSHSHFTRPSLSSAASMPITATRAERSDSSLSSREHAMGRLRSGSSISITGASQYSASPTGSTFLSAAGFHLGGSSNSSAAGRPSSSSAAFGHHGRRDSHSQSSRSYFSQSARQDSSSDRLERMMMGERIERIERERDASGGSGSTSLSATGSTGSSSGTTATTAGSSSQSNNKPRRARAPSSISRVESHSDINLPGGGGAAGKEEKTRGGWP</sequence>
<dbReference type="Gene3D" id="1.10.510.10">
    <property type="entry name" value="Transferase(Phosphotransferase) domain 1"/>
    <property type="match status" value="1"/>
</dbReference>
<feature type="region of interest" description="Disordered" evidence="10">
    <location>
        <begin position="1284"/>
        <end position="1336"/>
    </location>
</feature>
<evidence type="ECO:0000256" key="6">
    <source>
        <dbReference type="ARBA" id="ARBA00022840"/>
    </source>
</evidence>
<keyword evidence="13" id="KW-1185">Reference proteome</keyword>
<evidence type="ECO:0000256" key="10">
    <source>
        <dbReference type="SAM" id="MobiDB-lite"/>
    </source>
</evidence>
<feature type="compositionally biased region" description="Low complexity" evidence="10">
    <location>
        <begin position="1480"/>
        <end position="1497"/>
    </location>
</feature>
<keyword evidence="4 9" id="KW-0547">Nucleotide-binding</keyword>
<keyword evidence="3" id="KW-0808">Transferase</keyword>
<dbReference type="Pfam" id="PF00069">
    <property type="entry name" value="Pkinase"/>
    <property type="match status" value="1"/>
</dbReference>
<dbReference type="PROSITE" id="PS50011">
    <property type="entry name" value="PROTEIN_KINASE_DOM"/>
    <property type="match status" value="1"/>
</dbReference>
<dbReference type="SUPFAM" id="SSF56112">
    <property type="entry name" value="Protein kinase-like (PK-like)"/>
    <property type="match status" value="1"/>
</dbReference>
<feature type="compositionally biased region" description="Low complexity" evidence="10">
    <location>
        <begin position="1550"/>
        <end position="1574"/>
    </location>
</feature>
<dbReference type="EMBL" id="JAUKTV010000007">
    <property type="protein sequence ID" value="KAK0735553.1"/>
    <property type="molecule type" value="Genomic_DNA"/>
</dbReference>
<keyword evidence="2" id="KW-0723">Serine/threonine-protein kinase</keyword>
<evidence type="ECO:0000256" key="8">
    <source>
        <dbReference type="ARBA" id="ARBA00048679"/>
    </source>
</evidence>
<dbReference type="InterPro" id="IPR016024">
    <property type="entry name" value="ARM-type_fold"/>
</dbReference>
<dbReference type="InterPro" id="IPR053235">
    <property type="entry name" value="Ser_Thr_kinase"/>
</dbReference>
<dbReference type="Proteomes" id="UP001172159">
    <property type="component" value="Unassembled WGS sequence"/>
</dbReference>
<evidence type="ECO:0000259" key="11">
    <source>
        <dbReference type="PROSITE" id="PS50011"/>
    </source>
</evidence>
<feature type="compositionally biased region" description="Basic and acidic residues" evidence="10">
    <location>
        <begin position="484"/>
        <end position="494"/>
    </location>
</feature>
<dbReference type="PROSITE" id="PS00107">
    <property type="entry name" value="PROTEIN_KINASE_ATP"/>
    <property type="match status" value="1"/>
</dbReference>
<dbReference type="EC" id="2.7.11.1" evidence="1"/>
<dbReference type="PROSITE" id="PS00108">
    <property type="entry name" value="PROTEIN_KINASE_ST"/>
    <property type="match status" value="1"/>
</dbReference>
<dbReference type="Gene3D" id="1.25.10.10">
    <property type="entry name" value="Leucine-rich Repeat Variant"/>
    <property type="match status" value="2"/>
</dbReference>
<evidence type="ECO:0000313" key="12">
    <source>
        <dbReference type="EMBL" id="KAK0735553.1"/>
    </source>
</evidence>
<dbReference type="PANTHER" id="PTHR24361:SF433">
    <property type="entry name" value="PROTEIN KINASE DOMAIN-CONTAINING PROTEIN"/>
    <property type="match status" value="1"/>
</dbReference>
<comment type="caution">
    <text evidence="12">The sequence shown here is derived from an EMBL/GenBank/DDBJ whole genome shotgun (WGS) entry which is preliminary data.</text>
</comment>
<accession>A0AA40BJX1</accession>
<dbReference type="SMART" id="SM00220">
    <property type="entry name" value="S_TKc"/>
    <property type="match status" value="1"/>
</dbReference>
<dbReference type="InterPro" id="IPR008271">
    <property type="entry name" value="Ser/Thr_kinase_AS"/>
</dbReference>
<keyword evidence="5" id="KW-0418">Kinase</keyword>
<evidence type="ECO:0000256" key="9">
    <source>
        <dbReference type="PROSITE-ProRule" id="PRU10141"/>
    </source>
</evidence>
<feature type="compositionally biased region" description="Low complexity" evidence="10">
    <location>
        <begin position="1284"/>
        <end position="1299"/>
    </location>
</feature>
<dbReference type="InterPro" id="IPR017441">
    <property type="entry name" value="Protein_kinase_ATP_BS"/>
</dbReference>
<dbReference type="SUPFAM" id="SSF48371">
    <property type="entry name" value="ARM repeat"/>
    <property type="match status" value="1"/>
</dbReference>
<gene>
    <name evidence="12" type="ORF">B0T21DRAFT_384375</name>
</gene>
<feature type="compositionally biased region" description="Basic and acidic residues" evidence="10">
    <location>
        <begin position="1521"/>
        <end position="1544"/>
    </location>
</feature>
<feature type="region of interest" description="Disordered" evidence="10">
    <location>
        <begin position="1"/>
        <end position="50"/>
    </location>
</feature>
<protein>
    <recommendedName>
        <fullName evidence="1">non-specific serine/threonine protein kinase</fullName>
        <ecNumber evidence="1">2.7.11.1</ecNumber>
    </recommendedName>
</protein>
<evidence type="ECO:0000256" key="4">
    <source>
        <dbReference type="ARBA" id="ARBA00022741"/>
    </source>
</evidence>
<reference evidence="12" key="1">
    <citation type="submission" date="2023-06" db="EMBL/GenBank/DDBJ databases">
        <title>Genome-scale phylogeny and comparative genomics of the fungal order Sordariales.</title>
        <authorList>
            <consortium name="Lawrence Berkeley National Laboratory"/>
            <person name="Hensen N."/>
            <person name="Bonometti L."/>
            <person name="Westerberg I."/>
            <person name="Brannstrom I.O."/>
            <person name="Guillou S."/>
            <person name="Cros-Aarteil S."/>
            <person name="Calhoun S."/>
            <person name="Haridas S."/>
            <person name="Kuo A."/>
            <person name="Mondo S."/>
            <person name="Pangilinan J."/>
            <person name="Riley R."/>
            <person name="Labutti K."/>
            <person name="Andreopoulos B."/>
            <person name="Lipzen A."/>
            <person name="Chen C."/>
            <person name="Yanf M."/>
            <person name="Daum C."/>
            <person name="Ng V."/>
            <person name="Clum A."/>
            <person name="Steindorff A."/>
            <person name="Ohm R."/>
            <person name="Martin F."/>
            <person name="Silar P."/>
            <person name="Natvig D."/>
            <person name="Lalanne C."/>
            <person name="Gautier V."/>
            <person name="Ament-Velasquez S.L."/>
            <person name="Kruys A."/>
            <person name="Hutchinson M.I."/>
            <person name="Powell A.J."/>
            <person name="Barry K."/>
            <person name="Miller A.N."/>
            <person name="Grigoriev I.V."/>
            <person name="Debuchy R."/>
            <person name="Gladieux P."/>
            <person name="Thoren M.H."/>
            <person name="Johannesson H."/>
        </authorList>
    </citation>
    <scope>NUCLEOTIDE SEQUENCE</scope>
    <source>
        <strain evidence="12">CBS 540.89</strain>
    </source>
</reference>
<dbReference type="InterPro" id="IPR011989">
    <property type="entry name" value="ARM-like"/>
</dbReference>
<dbReference type="GO" id="GO:0005737">
    <property type="term" value="C:cytoplasm"/>
    <property type="evidence" value="ECO:0007669"/>
    <property type="project" value="TreeGrafter"/>
</dbReference>
<evidence type="ECO:0000256" key="2">
    <source>
        <dbReference type="ARBA" id="ARBA00022527"/>
    </source>
</evidence>
<organism evidence="12 13">
    <name type="scientific">Apiosordaria backusii</name>
    <dbReference type="NCBI Taxonomy" id="314023"/>
    <lineage>
        <taxon>Eukaryota</taxon>
        <taxon>Fungi</taxon>
        <taxon>Dikarya</taxon>
        <taxon>Ascomycota</taxon>
        <taxon>Pezizomycotina</taxon>
        <taxon>Sordariomycetes</taxon>
        <taxon>Sordariomycetidae</taxon>
        <taxon>Sordariales</taxon>
        <taxon>Lasiosphaeriaceae</taxon>
        <taxon>Apiosordaria</taxon>
    </lineage>
</organism>
<feature type="compositionally biased region" description="Low complexity" evidence="10">
    <location>
        <begin position="509"/>
        <end position="523"/>
    </location>
</feature>
<evidence type="ECO:0000313" key="13">
    <source>
        <dbReference type="Proteomes" id="UP001172159"/>
    </source>
</evidence>
<name>A0AA40BJX1_9PEZI</name>
<proteinExistence type="predicted"/>
<dbReference type="GO" id="GO:0004674">
    <property type="term" value="F:protein serine/threonine kinase activity"/>
    <property type="evidence" value="ECO:0007669"/>
    <property type="project" value="UniProtKB-KW"/>
</dbReference>
<dbReference type="InterPro" id="IPR011009">
    <property type="entry name" value="Kinase-like_dom_sf"/>
</dbReference>
<feature type="binding site" evidence="9">
    <location>
        <position position="89"/>
    </location>
    <ligand>
        <name>ATP</name>
        <dbReference type="ChEBI" id="CHEBI:30616"/>
    </ligand>
</feature>
<feature type="compositionally biased region" description="Low complexity" evidence="10">
    <location>
        <begin position="609"/>
        <end position="620"/>
    </location>
</feature>
<dbReference type="FunFam" id="1.25.10.10:FF:000176">
    <property type="entry name" value="Cell division control protein"/>
    <property type="match status" value="1"/>
</dbReference>
<dbReference type="InterPro" id="IPR000719">
    <property type="entry name" value="Prot_kinase_dom"/>
</dbReference>
<feature type="region of interest" description="Disordered" evidence="10">
    <location>
        <begin position="352"/>
        <end position="402"/>
    </location>
</feature>
<dbReference type="CDD" id="cd06627">
    <property type="entry name" value="STKc_Cdc7_like"/>
    <property type="match status" value="1"/>
</dbReference>
<comment type="catalytic activity">
    <reaction evidence="7">
        <text>L-threonyl-[protein] + ATP = O-phospho-L-threonyl-[protein] + ADP + H(+)</text>
        <dbReference type="Rhea" id="RHEA:46608"/>
        <dbReference type="Rhea" id="RHEA-COMP:11060"/>
        <dbReference type="Rhea" id="RHEA-COMP:11605"/>
        <dbReference type="ChEBI" id="CHEBI:15378"/>
        <dbReference type="ChEBI" id="CHEBI:30013"/>
        <dbReference type="ChEBI" id="CHEBI:30616"/>
        <dbReference type="ChEBI" id="CHEBI:61977"/>
        <dbReference type="ChEBI" id="CHEBI:456216"/>
        <dbReference type="EC" id="2.7.11.1"/>
    </reaction>
</comment>
<feature type="compositionally biased region" description="Basic and acidic residues" evidence="10">
    <location>
        <begin position="1608"/>
        <end position="1618"/>
    </location>
</feature>
<comment type="catalytic activity">
    <reaction evidence="8">
        <text>L-seryl-[protein] + ATP = O-phospho-L-seryl-[protein] + ADP + H(+)</text>
        <dbReference type="Rhea" id="RHEA:17989"/>
        <dbReference type="Rhea" id="RHEA-COMP:9863"/>
        <dbReference type="Rhea" id="RHEA-COMP:11604"/>
        <dbReference type="ChEBI" id="CHEBI:15378"/>
        <dbReference type="ChEBI" id="CHEBI:29999"/>
        <dbReference type="ChEBI" id="CHEBI:30616"/>
        <dbReference type="ChEBI" id="CHEBI:83421"/>
        <dbReference type="ChEBI" id="CHEBI:456216"/>
        <dbReference type="EC" id="2.7.11.1"/>
    </reaction>
</comment>
<feature type="region of interest" description="Disordered" evidence="10">
    <location>
        <begin position="465"/>
        <end position="548"/>
    </location>
</feature>
<feature type="compositionally biased region" description="Low complexity" evidence="10">
    <location>
        <begin position="1506"/>
        <end position="1520"/>
    </location>
</feature>
<feature type="compositionally biased region" description="Low complexity" evidence="10">
    <location>
        <begin position="1309"/>
        <end position="1327"/>
    </location>
</feature>
<dbReference type="GO" id="GO:0005524">
    <property type="term" value="F:ATP binding"/>
    <property type="evidence" value="ECO:0007669"/>
    <property type="project" value="UniProtKB-UniRule"/>
</dbReference>
<feature type="compositionally biased region" description="Basic and acidic residues" evidence="10">
    <location>
        <begin position="673"/>
        <end position="682"/>
    </location>
</feature>
<feature type="region of interest" description="Disordered" evidence="10">
    <location>
        <begin position="583"/>
        <end position="684"/>
    </location>
</feature>
<feature type="region of interest" description="Disordered" evidence="10">
    <location>
        <begin position="1480"/>
        <end position="1618"/>
    </location>
</feature>
<evidence type="ECO:0000256" key="3">
    <source>
        <dbReference type="ARBA" id="ARBA00022679"/>
    </source>
</evidence>
<feature type="compositionally biased region" description="Basic and acidic residues" evidence="10">
    <location>
        <begin position="539"/>
        <end position="548"/>
    </location>
</feature>
<dbReference type="PANTHER" id="PTHR24361">
    <property type="entry name" value="MITOGEN-ACTIVATED KINASE KINASE KINASE"/>
    <property type="match status" value="1"/>
</dbReference>
<keyword evidence="6 9" id="KW-0067">ATP-binding</keyword>